<dbReference type="Pfam" id="PF12770">
    <property type="entry name" value="CHAT"/>
    <property type="match status" value="1"/>
</dbReference>
<dbReference type="RefSeq" id="WP_065918325.1">
    <property type="nucleotide sequence ID" value="NZ_CP016793.1"/>
</dbReference>
<gene>
    <name evidence="2" type="ORF">BBK82_32010</name>
</gene>
<protein>
    <recommendedName>
        <fullName evidence="1">CHAT domain-containing protein</fullName>
    </recommendedName>
</protein>
<evidence type="ECO:0000313" key="2">
    <source>
        <dbReference type="EMBL" id="ANZ39984.1"/>
    </source>
</evidence>
<evidence type="ECO:0000259" key="1">
    <source>
        <dbReference type="Pfam" id="PF12770"/>
    </source>
</evidence>
<dbReference type="InterPro" id="IPR011990">
    <property type="entry name" value="TPR-like_helical_dom_sf"/>
</dbReference>
<dbReference type="AlphaFoldDB" id="A0A1B2HQH7"/>
<dbReference type="EMBL" id="CP016793">
    <property type="protein sequence ID" value="ANZ39984.1"/>
    <property type="molecule type" value="Genomic_DNA"/>
</dbReference>
<dbReference type="SUPFAM" id="SSF48452">
    <property type="entry name" value="TPR-like"/>
    <property type="match status" value="1"/>
</dbReference>
<dbReference type="Gene3D" id="1.25.40.10">
    <property type="entry name" value="Tetratricopeptide repeat domain"/>
    <property type="match status" value="1"/>
</dbReference>
<dbReference type="KEGG" id="led:BBK82_32010"/>
<dbReference type="STRING" id="1586287.BBK82_32010"/>
<accession>A0A1B2HQH7</accession>
<sequence length="903" mass="96929">MADAVAVHNQGGALIEQYQRTGDLRLLDEGVAVLRDALRLGGLTETISTLASSLLHRYETAHEPADLDEAMELLTRLVDGPGVNLTQATEIVRVQRHRYERDGDLNVLNEAIALAQGVVQQTGPGQRDYDLMQHLLGLALAERYDRTRHLTDLEGAIAAHRIAADNARDELRPNMMLNLAATLRARIAATGDLSMLEEAEAMVGGALAALPAGHPERGNADWLVGALAQFRAQLSRDTDVLTDGIGALRRSVESANNPASLGTRLDSLAAALLQRFELSGDPVVLDEAIEVLRRTPPNAEHLTSLGHALRMRYLHLGDVDALREAVRVLREAVAAAVSPHAHTTAATSLTRAATELAERFPELVSDAVNAARDLVAATDSADALEMLAVALRMRFDTTDAREALIEAGELFEQVLRKRPAGDPLHPRALANLGAFWQQVYDLTGTPETLNEALIYYGRAARADPQQASYQHCFARLMLRQAEQTGDSSRLRAAARALAEAAASEALDPVTRVLAAHTASVTSARINDWEQALRGAERAMALLLRLARPDVENGLAELSGLVSDAVACAVQAGQLALATQWLEYGRDLLLGRVFDDDRAAFPPLGELQQCAVDGPIVLVNVSPLRCDALTLWPGRVELLPLPRLRHDEAVAHAEQFGADDHSFTETLEWLWDTVAEPVLEGVPEHTHVWWSPTGPLAGLPLHAAGRGGQSVVDRVVSSYTPTVRALAWARARAAAPVGAPSMIVVAPSDARHEVAVLAELWEAAALTGPLATRDNVLAALLHHPYAHFACAGEPSGNPARSGIRLHDGTVTALDIARLQLPASRLAVLSGGHLGGAFALAGYPSVIDTLWPVDERAAAEVTVAFHSALLDHGLSLPARALHAVVRELRDRYPARVWAAFTHTGA</sequence>
<name>A0A1B2HQH7_9PSEU</name>
<dbReference type="OrthoDB" id="3206999at2"/>
<dbReference type="Proteomes" id="UP000093053">
    <property type="component" value="Chromosome"/>
</dbReference>
<dbReference type="InterPro" id="IPR024983">
    <property type="entry name" value="CHAT_dom"/>
</dbReference>
<keyword evidence="3" id="KW-1185">Reference proteome</keyword>
<organism evidence="2 3">
    <name type="scientific">Lentzea guizhouensis</name>
    <dbReference type="NCBI Taxonomy" id="1586287"/>
    <lineage>
        <taxon>Bacteria</taxon>
        <taxon>Bacillati</taxon>
        <taxon>Actinomycetota</taxon>
        <taxon>Actinomycetes</taxon>
        <taxon>Pseudonocardiales</taxon>
        <taxon>Pseudonocardiaceae</taxon>
        <taxon>Lentzea</taxon>
    </lineage>
</organism>
<feature type="domain" description="CHAT" evidence="1">
    <location>
        <begin position="664"/>
        <end position="902"/>
    </location>
</feature>
<reference evidence="2 3" key="1">
    <citation type="submission" date="2016-07" db="EMBL/GenBank/DDBJ databases">
        <title>Complete genome sequence of the Lentzea guizhouensis DHS C013.</title>
        <authorList>
            <person name="Cao C."/>
        </authorList>
    </citation>
    <scope>NUCLEOTIDE SEQUENCE [LARGE SCALE GENOMIC DNA]</scope>
    <source>
        <strain evidence="2 3">DHS C013</strain>
    </source>
</reference>
<evidence type="ECO:0000313" key="3">
    <source>
        <dbReference type="Proteomes" id="UP000093053"/>
    </source>
</evidence>
<proteinExistence type="predicted"/>